<dbReference type="GO" id="GO:0016757">
    <property type="term" value="F:glycosyltransferase activity"/>
    <property type="evidence" value="ECO:0007669"/>
    <property type="project" value="UniProtKB-ARBA"/>
</dbReference>
<dbReference type="AlphaFoldDB" id="A0A1Y2N1Y1"/>
<dbReference type="OrthoDB" id="6620093at2"/>
<accession>A0A1Y2N1Y1</accession>
<gene>
    <name evidence="2" type="primary">rebG</name>
    <name evidence="2" type="ORF">BG845_01941</name>
</gene>
<dbReference type="PANTHER" id="PTHR48050">
    <property type="entry name" value="STEROL 3-BETA-GLUCOSYLTRANSFERASE"/>
    <property type="match status" value="1"/>
</dbReference>
<dbReference type="InterPro" id="IPR050426">
    <property type="entry name" value="Glycosyltransferase_28"/>
</dbReference>
<reference evidence="2 3" key="1">
    <citation type="submission" date="2016-09" db="EMBL/GenBank/DDBJ databases">
        <title>Pseudonocardia autotrophica DSM535, a candidate organism with high potential of specific P450 cytochromes.</title>
        <authorList>
            <person name="Grumaz C."/>
            <person name="Vainshtein Y."/>
            <person name="Kirstahler P."/>
            <person name="Sohn K."/>
        </authorList>
    </citation>
    <scope>NUCLEOTIDE SEQUENCE [LARGE SCALE GENOMIC DNA]</scope>
    <source>
        <strain evidence="2 3">DSM 535</strain>
    </source>
</reference>
<evidence type="ECO:0000313" key="2">
    <source>
        <dbReference type="EMBL" id="OSY41450.1"/>
    </source>
</evidence>
<evidence type="ECO:0000259" key="1">
    <source>
        <dbReference type="Pfam" id="PF06722"/>
    </source>
</evidence>
<comment type="caution">
    <text evidence="2">The sequence shown here is derived from an EMBL/GenBank/DDBJ whole genome shotgun (WGS) entry which is preliminary data.</text>
</comment>
<sequence>MTDYLFALTDGGGTVPPELGVAHRLVTRGHRVRVLADASMAADVAAIDAEFLPWAPGRDDPAPASAYRDWELRSPWALAGGMAEHMIAGPAAGHTHRLLEVVRTGAPDLGLAPVPGVWDQVHRARRQLVLTARTFDFPARLAPSVRYVGPVLDDPSWAHGERWEPPAGDGPLVLVAMSSTYQAQYATVRNVVDALTRSGARGLVTVGPALDPGLVRGGDGIVVVRSAPHAEVLDHVELVITHGGHGTVLKSLVAGRPMLVLPHGRDQRDNAARVTFRGAGEMLRRSATADRIAAAANRVLHTPYYTAAARWFGGRIRAELARSTLLAELEQRPA</sequence>
<keyword evidence="2" id="KW-0456">Lyase</keyword>
<dbReference type="Proteomes" id="UP000194360">
    <property type="component" value="Unassembled WGS sequence"/>
</dbReference>
<dbReference type="Pfam" id="PF06722">
    <property type="entry name" value="EryCIII-like_C"/>
    <property type="match status" value="1"/>
</dbReference>
<evidence type="ECO:0000313" key="3">
    <source>
        <dbReference type="Proteomes" id="UP000194360"/>
    </source>
</evidence>
<dbReference type="PANTHER" id="PTHR48050:SF13">
    <property type="entry name" value="STEROL 3-BETA-GLUCOSYLTRANSFERASE UGT80A2"/>
    <property type="match status" value="1"/>
</dbReference>
<dbReference type="InterPro" id="IPR010610">
    <property type="entry name" value="EryCIII-like_C"/>
</dbReference>
<dbReference type="STRING" id="2074.BG845_01941"/>
<protein>
    <submittedName>
        <fullName evidence="2">4'-demethylrebeccamycin synthase</fullName>
        <ecNumber evidence="2">4.3.3.5</ecNumber>
    </submittedName>
</protein>
<dbReference type="GO" id="GO:0016829">
    <property type="term" value="F:lyase activity"/>
    <property type="evidence" value="ECO:0007669"/>
    <property type="project" value="UniProtKB-KW"/>
</dbReference>
<name>A0A1Y2N1Y1_PSEAH</name>
<dbReference type="SUPFAM" id="SSF53756">
    <property type="entry name" value="UDP-Glycosyltransferase/glycogen phosphorylase"/>
    <property type="match status" value="1"/>
</dbReference>
<feature type="domain" description="Erythromycin biosynthesis protein CIII-like C-terminal" evidence="1">
    <location>
        <begin position="211"/>
        <end position="310"/>
    </location>
</feature>
<organism evidence="2 3">
    <name type="scientific">Pseudonocardia autotrophica</name>
    <name type="common">Amycolata autotrophica</name>
    <name type="synonym">Nocardia autotrophica</name>
    <dbReference type="NCBI Taxonomy" id="2074"/>
    <lineage>
        <taxon>Bacteria</taxon>
        <taxon>Bacillati</taxon>
        <taxon>Actinomycetota</taxon>
        <taxon>Actinomycetes</taxon>
        <taxon>Pseudonocardiales</taxon>
        <taxon>Pseudonocardiaceae</taxon>
        <taxon>Pseudonocardia</taxon>
    </lineage>
</organism>
<dbReference type="Gene3D" id="3.40.50.2000">
    <property type="entry name" value="Glycogen Phosphorylase B"/>
    <property type="match status" value="2"/>
</dbReference>
<dbReference type="EMBL" id="MIGB01000008">
    <property type="protein sequence ID" value="OSY41450.1"/>
    <property type="molecule type" value="Genomic_DNA"/>
</dbReference>
<keyword evidence="3" id="KW-1185">Reference proteome</keyword>
<dbReference type="EC" id="4.3.3.5" evidence="2"/>
<dbReference type="RefSeq" id="WP_085912226.1">
    <property type="nucleotide sequence ID" value="NZ_AP018920.1"/>
</dbReference>
<proteinExistence type="predicted"/>